<evidence type="ECO:0000313" key="9">
    <source>
        <dbReference type="Proteomes" id="UP000571183"/>
    </source>
</evidence>
<evidence type="ECO:0000256" key="3">
    <source>
        <dbReference type="ARBA" id="ARBA00022801"/>
    </source>
</evidence>
<evidence type="ECO:0000256" key="4">
    <source>
        <dbReference type="ARBA" id="ARBA00022839"/>
    </source>
</evidence>
<keyword evidence="2 5" id="KW-0540">Nuclease</keyword>
<sequence>MAQINTHLQRHIETLGAVWAEGELTEWNLRRMHYYGKLRDPETQATLQLALWRNPKLGGKFTAGDKVVLQIAPNYWVPGGTLSFVVQQMEHRGLGKLLQELNELREKLTAEGLFAAERKKPLPFLPHCIGLITGKDSDAERDVLVNAKRRWPNVNFRVVHTAVQGERTVAEVIAALQQLDADSAVDVIVIARGGGDFQHLLPFSDESLLRAVAATATPVVSAIGHEPDHPLLDEVADLRASTPTDAAKRIVPDVAEEFANLTAARSRLYNHVLQRLNTEMLHLASYRSRPVLSNPELLISQQQVEIERWASRALELTERRLHDATRELQANRSNLRALSPLATLQRGYAVAQLLDGTVVQNPQTAPAGTPLQLHLAGGKLRVVAE</sequence>
<evidence type="ECO:0000256" key="5">
    <source>
        <dbReference type="HAMAP-Rule" id="MF_00378"/>
    </source>
</evidence>
<dbReference type="AlphaFoldDB" id="A0A840DGW5"/>
<evidence type="ECO:0000313" key="8">
    <source>
        <dbReference type="EMBL" id="MBB4071980.1"/>
    </source>
</evidence>
<comment type="subcellular location">
    <subcellularLocation>
        <location evidence="5">Cytoplasm</location>
    </subcellularLocation>
</comment>
<dbReference type="PANTHER" id="PTHR30008:SF0">
    <property type="entry name" value="EXODEOXYRIBONUCLEASE 7 LARGE SUBUNIT"/>
    <property type="match status" value="1"/>
</dbReference>
<dbReference type="Pfam" id="PF02601">
    <property type="entry name" value="Exonuc_VII_L"/>
    <property type="match status" value="1"/>
</dbReference>
<dbReference type="GO" id="GO:0008855">
    <property type="term" value="F:exodeoxyribonuclease VII activity"/>
    <property type="evidence" value="ECO:0007669"/>
    <property type="project" value="UniProtKB-UniRule"/>
</dbReference>
<keyword evidence="1 5" id="KW-0963">Cytoplasm</keyword>
<dbReference type="CDD" id="cd04489">
    <property type="entry name" value="ExoVII_LU_OBF"/>
    <property type="match status" value="1"/>
</dbReference>
<dbReference type="HAMAP" id="MF_00378">
    <property type="entry name" value="Exonuc_7_L"/>
    <property type="match status" value="1"/>
</dbReference>
<keyword evidence="9" id="KW-1185">Reference proteome</keyword>
<protein>
    <recommendedName>
        <fullName evidence="5">Exodeoxyribonuclease 7 large subunit</fullName>
        <ecNumber evidence="5">3.1.11.6</ecNumber>
    </recommendedName>
    <alternativeName>
        <fullName evidence="5">Exodeoxyribonuclease VII large subunit</fullName>
        <shortName evidence="5">Exonuclease VII large subunit</shortName>
    </alternativeName>
</protein>
<evidence type="ECO:0000259" key="6">
    <source>
        <dbReference type="Pfam" id="PF02601"/>
    </source>
</evidence>
<dbReference type="InterPro" id="IPR020579">
    <property type="entry name" value="Exonuc_VII_lsu_C"/>
</dbReference>
<dbReference type="EC" id="3.1.11.6" evidence="5"/>
<keyword evidence="4 5" id="KW-0269">Exonuclease</keyword>
<dbReference type="InterPro" id="IPR003753">
    <property type="entry name" value="Exonuc_VII_L"/>
</dbReference>
<dbReference type="GO" id="GO:0003676">
    <property type="term" value="F:nucleic acid binding"/>
    <property type="evidence" value="ECO:0007669"/>
    <property type="project" value="InterPro"/>
</dbReference>
<comment type="caution">
    <text evidence="8">The sequence shown here is derived from an EMBL/GenBank/DDBJ whole genome shotgun (WGS) entry which is preliminary data.</text>
</comment>
<dbReference type="EMBL" id="JACIFD010000013">
    <property type="protein sequence ID" value="MBB4071980.1"/>
    <property type="molecule type" value="Genomic_DNA"/>
</dbReference>
<feature type="domain" description="OB-fold nucleic acid binding" evidence="7">
    <location>
        <begin position="3"/>
        <end position="90"/>
    </location>
</feature>
<organism evidence="8 9">
    <name type="scientific">Canibacter oris</name>
    <dbReference type="NCBI Taxonomy" id="1365628"/>
    <lineage>
        <taxon>Bacteria</taxon>
        <taxon>Bacillati</taxon>
        <taxon>Actinomycetota</taxon>
        <taxon>Actinomycetes</taxon>
        <taxon>Micrococcales</taxon>
        <taxon>Microbacteriaceae</taxon>
        <taxon>Canibacter</taxon>
    </lineage>
</organism>
<comment type="catalytic activity">
    <reaction evidence="5">
        <text>Exonucleolytic cleavage in either 5'- to 3'- or 3'- to 5'-direction to yield nucleoside 5'-phosphates.</text>
        <dbReference type="EC" id="3.1.11.6"/>
    </reaction>
</comment>
<evidence type="ECO:0000259" key="7">
    <source>
        <dbReference type="Pfam" id="PF13742"/>
    </source>
</evidence>
<evidence type="ECO:0000256" key="1">
    <source>
        <dbReference type="ARBA" id="ARBA00022490"/>
    </source>
</evidence>
<accession>A0A840DGW5</accession>
<dbReference type="GO" id="GO:0006308">
    <property type="term" value="P:DNA catabolic process"/>
    <property type="evidence" value="ECO:0007669"/>
    <property type="project" value="UniProtKB-UniRule"/>
</dbReference>
<dbReference type="GO" id="GO:0009318">
    <property type="term" value="C:exodeoxyribonuclease VII complex"/>
    <property type="evidence" value="ECO:0007669"/>
    <property type="project" value="UniProtKB-UniRule"/>
</dbReference>
<keyword evidence="3 5" id="KW-0378">Hydrolase</keyword>
<dbReference type="Pfam" id="PF13742">
    <property type="entry name" value="tRNA_anti_2"/>
    <property type="match status" value="1"/>
</dbReference>
<feature type="domain" description="Exonuclease VII large subunit C-terminal" evidence="6">
    <location>
        <begin position="113"/>
        <end position="329"/>
    </location>
</feature>
<dbReference type="InterPro" id="IPR025824">
    <property type="entry name" value="OB-fold_nuc-bd_dom"/>
</dbReference>
<dbReference type="Proteomes" id="UP000571183">
    <property type="component" value="Unassembled WGS sequence"/>
</dbReference>
<comment type="function">
    <text evidence="5">Bidirectionally degrades single-stranded DNA into large acid-insoluble oligonucleotides, which are then degraded further into small acid-soluble oligonucleotides.</text>
</comment>
<comment type="similarity">
    <text evidence="5">Belongs to the XseA family.</text>
</comment>
<name>A0A840DGW5_9MICO</name>
<dbReference type="PANTHER" id="PTHR30008">
    <property type="entry name" value="EXODEOXYRIBONUCLEASE 7 LARGE SUBUNIT"/>
    <property type="match status" value="1"/>
</dbReference>
<reference evidence="8" key="1">
    <citation type="submission" date="2020-08" db="EMBL/GenBank/DDBJ databases">
        <title>Sequencing the genomes of 1000 actinobacteria strains.</title>
        <authorList>
            <person name="Klenk H.-P."/>
        </authorList>
    </citation>
    <scope>NUCLEOTIDE SEQUENCE [LARGE SCALE GENOMIC DNA]</scope>
    <source>
        <strain evidence="8">DSM 27064</strain>
    </source>
</reference>
<comment type="subunit">
    <text evidence="5">Heterooligomer composed of large and small subunits.</text>
</comment>
<proteinExistence type="inferred from homology"/>
<gene>
    <name evidence="5" type="primary">xseA</name>
    <name evidence="8" type="ORF">F5897_001303</name>
</gene>
<evidence type="ECO:0000256" key="2">
    <source>
        <dbReference type="ARBA" id="ARBA00022722"/>
    </source>
</evidence>
<dbReference type="GO" id="GO:0005737">
    <property type="term" value="C:cytoplasm"/>
    <property type="evidence" value="ECO:0007669"/>
    <property type="project" value="UniProtKB-SubCell"/>
</dbReference>
<dbReference type="RefSeq" id="WP_343048843.1">
    <property type="nucleotide sequence ID" value="NZ_JACIFD010000013.1"/>
</dbReference>
<dbReference type="NCBIfam" id="TIGR00237">
    <property type="entry name" value="xseA"/>
    <property type="match status" value="1"/>
</dbReference>